<keyword evidence="2" id="KW-1003">Cell membrane</keyword>
<evidence type="ECO:0000256" key="4">
    <source>
        <dbReference type="ARBA" id="ARBA00022989"/>
    </source>
</evidence>
<feature type="transmembrane region" description="Helical" evidence="6">
    <location>
        <begin position="279"/>
        <end position="300"/>
    </location>
</feature>
<feature type="transmembrane region" description="Helical" evidence="6">
    <location>
        <begin position="173"/>
        <end position="195"/>
    </location>
</feature>
<keyword evidence="9" id="KW-1185">Reference proteome</keyword>
<dbReference type="Proteomes" id="UP000199611">
    <property type="component" value="Unassembled WGS sequence"/>
</dbReference>
<proteinExistence type="predicted"/>
<keyword evidence="4 6" id="KW-1133">Transmembrane helix</keyword>
<feature type="transmembrane region" description="Helical" evidence="6">
    <location>
        <begin position="366"/>
        <end position="389"/>
    </location>
</feature>
<feature type="transmembrane region" description="Helical" evidence="6">
    <location>
        <begin position="144"/>
        <end position="161"/>
    </location>
</feature>
<feature type="transmembrane region" description="Helical" evidence="6">
    <location>
        <begin position="57"/>
        <end position="79"/>
    </location>
</feature>
<feature type="transmembrane region" description="Helical" evidence="6">
    <location>
        <begin position="338"/>
        <end position="359"/>
    </location>
</feature>
<dbReference type="RefSeq" id="WP_143083150.1">
    <property type="nucleotide sequence ID" value="NZ_FOUU01000012.1"/>
</dbReference>
<dbReference type="InterPro" id="IPR020846">
    <property type="entry name" value="MFS_dom"/>
</dbReference>
<evidence type="ECO:0000313" key="9">
    <source>
        <dbReference type="Proteomes" id="UP000199611"/>
    </source>
</evidence>
<dbReference type="Pfam" id="PF07690">
    <property type="entry name" value="MFS_1"/>
    <property type="match status" value="1"/>
</dbReference>
<accession>A0A1I4VXY4</accession>
<evidence type="ECO:0000256" key="3">
    <source>
        <dbReference type="ARBA" id="ARBA00022692"/>
    </source>
</evidence>
<protein>
    <submittedName>
        <fullName evidence="8">MFS transporter, NNP family, nitrate/nitrite transporter</fullName>
    </submittedName>
</protein>
<feature type="transmembrane region" description="Helical" evidence="6">
    <location>
        <begin position="307"/>
        <end position="326"/>
    </location>
</feature>
<gene>
    <name evidence="8" type="ORF">SAMN05660836_02503</name>
</gene>
<feature type="transmembrane region" description="Helical" evidence="6">
    <location>
        <begin position="215"/>
        <end position="242"/>
    </location>
</feature>
<name>A0A1I4VXY4_9BACT</name>
<evidence type="ECO:0000256" key="6">
    <source>
        <dbReference type="SAM" id="Phobius"/>
    </source>
</evidence>
<evidence type="ECO:0000256" key="5">
    <source>
        <dbReference type="ARBA" id="ARBA00023136"/>
    </source>
</evidence>
<dbReference type="STRING" id="39841.SAMN05660836_02503"/>
<dbReference type="PROSITE" id="PS50850">
    <property type="entry name" value="MFS"/>
    <property type="match status" value="1"/>
</dbReference>
<dbReference type="OrthoDB" id="5469886at2"/>
<dbReference type="InterPro" id="IPR011701">
    <property type="entry name" value="MFS"/>
</dbReference>
<dbReference type="Gene3D" id="1.20.1250.20">
    <property type="entry name" value="MFS general substrate transporter like domains"/>
    <property type="match status" value="2"/>
</dbReference>
<feature type="domain" description="Major facilitator superfamily (MFS) profile" evidence="7">
    <location>
        <begin position="18"/>
        <end position="396"/>
    </location>
</feature>
<evidence type="ECO:0000256" key="1">
    <source>
        <dbReference type="ARBA" id="ARBA00004651"/>
    </source>
</evidence>
<feature type="transmembrane region" description="Helical" evidence="6">
    <location>
        <begin position="15"/>
        <end position="36"/>
    </location>
</feature>
<dbReference type="EMBL" id="FOUU01000012">
    <property type="protein sequence ID" value="SFN05876.1"/>
    <property type="molecule type" value="Genomic_DNA"/>
</dbReference>
<dbReference type="PANTHER" id="PTHR43124">
    <property type="entry name" value="PURINE EFFLUX PUMP PBUE"/>
    <property type="match status" value="1"/>
</dbReference>
<evidence type="ECO:0000313" key="8">
    <source>
        <dbReference type="EMBL" id="SFN05876.1"/>
    </source>
</evidence>
<feature type="transmembrane region" description="Helical" evidence="6">
    <location>
        <begin position="254"/>
        <end position="273"/>
    </location>
</feature>
<dbReference type="AlphaFoldDB" id="A0A1I4VXY4"/>
<dbReference type="InterPro" id="IPR036259">
    <property type="entry name" value="MFS_trans_sf"/>
</dbReference>
<reference evidence="8 9" key="1">
    <citation type="submission" date="2016-10" db="EMBL/GenBank/DDBJ databases">
        <authorList>
            <person name="de Groot N.N."/>
        </authorList>
    </citation>
    <scope>NUCLEOTIDE SEQUENCE [LARGE SCALE GENOMIC DNA]</scope>
    <source>
        <strain evidence="8 9">DSM 9990</strain>
    </source>
</reference>
<dbReference type="GO" id="GO:0022857">
    <property type="term" value="F:transmembrane transporter activity"/>
    <property type="evidence" value="ECO:0007669"/>
    <property type="project" value="InterPro"/>
</dbReference>
<dbReference type="PANTHER" id="PTHR43124:SF3">
    <property type="entry name" value="CHLORAMPHENICOL EFFLUX PUMP RV0191"/>
    <property type="match status" value="1"/>
</dbReference>
<dbReference type="InterPro" id="IPR050189">
    <property type="entry name" value="MFS_Efflux_Transporters"/>
</dbReference>
<dbReference type="GO" id="GO:0005886">
    <property type="term" value="C:plasma membrane"/>
    <property type="evidence" value="ECO:0007669"/>
    <property type="project" value="UniProtKB-SubCell"/>
</dbReference>
<organism evidence="8 9">
    <name type="scientific">Thermodesulforhabdus norvegica</name>
    <dbReference type="NCBI Taxonomy" id="39841"/>
    <lineage>
        <taxon>Bacteria</taxon>
        <taxon>Pseudomonadati</taxon>
        <taxon>Thermodesulfobacteriota</taxon>
        <taxon>Syntrophobacteria</taxon>
        <taxon>Syntrophobacterales</taxon>
        <taxon>Thermodesulforhabdaceae</taxon>
        <taxon>Thermodesulforhabdus</taxon>
    </lineage>
</organism>
<feature type="transmembrane region" description="Helical" evidence="6">
    <location>
        <begin position="110"/>
        <end position="132"/>
    </location>
</feature>
<evidence type="ECO:0000259" key="7">
    <source>
        <dbReference type="PROSITE" id="PS50850"/>
    </source>
</evidence>
<keyword evidence="3 6" id="KW-0812">Transmembrane</keyword>
<comment type="subcellular location">
    <subcellularLocation>
        <location evidence="1">Cell membrane</location>
        <topology evidence="1">Multi-pass membrane protein</topology>
    </subcellularLocation>
</comment>
<feature type="transmembrane region" description="Helical" evidence="6">
    <location>
        <begin position="85"/>
        <end position="103"/>
    </location>
</feature>
<dbReference type="SUPFAM" id="SSF103473">
    <property type="entry name" value="MFS general substrate transporter"/>
    <property type="match status" value="1"/>
</dbReference>
<evidence type="ECO:0000256" key="2">
    <source>
        <dbReference type="ARBA" id="ARBA00022475"/>
    </source>
</evidence>
<sequence>MSSSVCPQPVSLRRILWDVVLISLMFFLGFLARFIFVPLMPTLEREWKISHEGAGTFFLFMAFGFISGQILSGLFSSRWNHRGNLIISAFLVGLSLFLVTLAPSLSILRIFLILLGFSAGLHLPSAVATIAASVDHEDLGKAMGVHQTAPILGMIIGPFLVEASFNVMSWRLLLCVISTSSVLLGLLFCLLGRTGSFAGKPPTVGHVKAVTGYPGFWVMVVIIGAGIGAAVGVYSMLPLFLIHEKGLNLSKANVLVGMSRIPCLFLTFLGGWLSDRLGMKITMAGSIIASGLALVGLVWSKGFLMNLFVFLQPALVSLFFAPAFAALSRCVPSTQRSIATSLAPPLAFVIGGGVIPYLLGYLGEHWSFSAGMGVIGIYSIGVAFLLMFLQFHPVEEGEGC</sequence>
<keyword evidence="5 6" id="KW-0472">Membrane</keyword>